<dbReference type="Proteomes" id="UP000233551">
    <property type="component" value="Unassembled WGS sequence"/>
</dbReference>
<gene>
    <name evidence="1" type="ORF">CRG98_031438</name>
</gene>
<proteinExistence type="predicted"/>
<name>A0A2I0IWP3_PUNGR</name>
<dbReference type="EMBL" id="PGOL01002430">
    <property type="protein sequence ID" value="PKI48173.1"/>
    <property type="molecule type" value="Genomic_DNA"/>
</dbReference>
<accession>A0A2I0IWP3</accession>
<sequence>MAIEVTREVNLVNSIPHIPVSFYSSKYAKPIKVIVFLDTRAAQTIMNPEVLSKECFKPHTTPFNNAFNEACEAFYVNKRSEQIRGKLRLVINYQSLNHFLQDDKFPLRNKQALFTSKSKA</sequence>
<organism evidence="1 2">
    <name type="scientific">Punica granatum</name>
    <name type="common">Pomegranate</name>
    <dbReference type="NCBI Taxonomy" id="22663"/>
    <lineage>
        <taxon>Eukaryota</taxon>
        <taxon>Viridiplantae</taxon>
        <taxon>Streptophyta</taxon>
        <taxon>Embryophyta</taxon>
        <taxon>Tracheophyta</taxon>
        <taxon>Spermatophyta</taxon>
        <taxon>Magnoliopsida</taxon>
        <taxon>eudicotyledons</taxon>
        <taxon>Gunneridae</taxon>
        <taxon>Pentapetalae</taxon>
        <taxon>rosids</taxon>
        <taxon>malvids</taxon>
        <taxon>Myrtales</taxon>
        <taxon>Lythraceae</taxon>
        <taxon>Punica</taxon>
    </lineage>
</organism>
<dbReference type="Gene3D" id="3.10.10.10">
    <property type="entry name" value="HIV Type 1 Reverse Transcriptase, subunit A, domain 1"/>
    <property type="match status" value="1"/>
</dbReference>
<evidence type="ECO:0000313" key="1">
    <source>
        <dbReference type="EMBL" id="PKI48173.1"/>
    </source>
</evidence>
<dbReference type="AlphaFoldDB" id="A0A2I0IWP3"/>
<keyword evidence="2" id="KW-1185">Reference proteome</keyword>
<protein>
    <submittedName>
        <fullName evidence="1">Uncharacterized protein</fullName>
    </submittedName>
</protein>
<reference evidence="1 2" key="1">
    <citation type="submission" date="2017-11" db="EMBL/GenBank/DDBJ databases">
        <title>De-novo sequencing of pomegranate (Punica granatum L.) genome.</title>
        <authorList>
            <person name="Akparov Z."/>
            <person name="Amiraslanov A."/>
            <person name="Hajiyeva S."/>
            <person name="Abbasov M."/>
            <person name="Kaur K."/>
            <person name="Hamwieh A."/>
            <person name="Solovyev V."/>
            <person name="Salamov A."/>
            <person name="Braich B."/>
            <person name="Kosarev P."/>
            <person name="Mahmoud A."/>
            <person name="Hajiyev E."/>
            <person name="Babayeva S."/>
            <person name="Izzatullayeva V."/>
            <person name="Mammadov A."/>
            <person name="Mammadov A."/>
            <person name="Sharifova S."/>
            <person name="Ojaghi J."/>
            <person name="Eynullazada K."/>
            <person name="Bayramov B."/>
            <person name="Abdulazimova A."/>
            <person name="Shahmuradov I."/>
        </authorList>
    </citation>
    <scope>NUCLEOTIDE SEQUENCE [LARGE SCALE GENOMIC DNA]</scope>
    <source>
        <strain evidence="2">cv. AG2017</strain>
        <tissue evidence="1">Leaf</tissue>
    </source>
</reference>
<evidence type="ECO:0000313" key="2">
    <source>
        <dbReference type="Proteomes" id="UP000233551"/>
    </source>
</evidence>
<comment type="caution">
    <text evidence="1">The sequence shown here is derived from an EMBL/GenBank/DDBJ whole genome shotgun (WGS) entry which is preliminary data.</text>
</comment>
<dbReference type="InterPro" id="IPR043502">
    <property type="entry name" value="DNA/RNA_pol_sf"/>
</dbReference>
<dbReference type="SUPFAM" id="SSF56672">
    <property type="entry name" value="DNA/RNA polymerases"/>
    <property type="match status" value="1"/>
</dbReference>